<dbReference type="SUPFAM" id="SSF50249">
    <property type="entry name" value="Nucleic acid-binding proteins"/>
    <property type="match status" value="1"/>
</dbReference>
<dbReference type="InterPro" id="IPR022002">
    <property type="entry name" value="ChsH2_Znr"/>
</dbReference>
<dbReference type="PANTHER" id="PTHR34075">
    <property type="entry name" value="BLR3430 PROTEIN"/>
    <property type="match status" value="1"/>
</dbReference>
<gene>
    <name evidence="3" type="ORF">KV203_11925</name>
</gene>
<dbReference type="EMBL" id="CP079105">
    <property type="protein sequence ID" value="QXQ12660.1"/>
    <property type="molecule type" value="Genomic_DNA"/>
</dbReference>
<dbReference type="Gene3D" id="6.10.30.10">
    <property type="match status" value="1"/>
</dbReference>
<evidence type="ECO:0000259" key="2">
    <source>
        <dbReference type="Pfam" id="PF12172"/>
    </source>
</evidence>
<feature type="domain" description="ChsH2 rubredoxin-like zinc ribbon" evidence="2">
    <location>
        <begin position="20"/>
        <end position="56"/>
    </location>
</feature>
<evidence type="ECO:0000259" key="1">
    <source>
        <dbReference type="Pfam" id="PF01796"/>
    </source>
</evidence>
<organism evidence="3 4">
    <name type="scientific">Skermania pinensis</name>
    <dbReference type="NCBI Taxonomy" id="39122"/>
    <lineage>
        <taxon>Bacteria</taxon>
        <taxon>Bacillati</taxon>
        <taxon>Actinomycetota</taxon>
        <taxon>Actinomycetes</taxon>
        <taxon>Mycobacteriales</taxon>
        <taxon>Gordoniaceae</taxon>
        <taxon>Skermania</taxon>
    </lineage>
</organism>
<dbReference type="PANTHER" id="PTHR34075:SF5">
    <property type="entry name" value="BLR3430 PROTEIN"/>
    <property type="match status" value="1"/>
</dbReference>
<keyword evidence="4" id="KW-1185">Reference proteome</keyword>
<proteinExistence type="predicted"/>
<dbReference type="InterPro" id="IPR052513">
    <property type="entry name" value="Thioester_dehydratase-like"/>
</dbReference>
<reference evidence="3" key="1">
    <citation type="submission" date="2021-07" db="EMBL/GenBank/DDBJ databases">
        <title>Candidatus Kaistella beijingensis sp. nov. isolated from a municipal wastewater treatment plant is involved in sludge foaming.</title>
        <authorList>
            <person name="Song Y."/>
            <person name="Liu S.-J."/>
        </authorList>
    </citation>
    <scope>NUCLEOTIDE SEQUENCE</scope>
    <source>
        <strain evidence="3">DSM 43998</strain>
    </source>
</reference>
<accession>A0ABX8S822</accession>
<evidence type="ECO:0000313" key="4">
    <source>
        <dbReference type="Proteomes" id="UP000887023"/>
    </source>
</evidence>
<protein>
    <submittedName>
        <fullName evidence="3">OB-fold domain-containing protein</fullName>
    </submittedName>
</protein>
<dbReference type="Pfam" id="PF01796">
    <property type="entry name" value="OB_ChsH2_C"/>
    <property type="match status" value="1"/>
</dbReference>
<dbReference type="Pfam" id="PF12172">
    <property type="entry name" value="zf-ChsH2"/>
    <property type="match status" value="1"/>
</dbReference>
<dbReference type="InterPro" id="IPR002878">
    <property type="entry name" value="ChsH2_C"/>
</dbReference>
<dbReference type="Proteomes" id="UP000887023">
    <property type="component" value="Chromosome"/>
</dbReference>
<evidence type="ECO:0000313" key="3">
    <source>
        <dbReference type="EMBL" id="QXQ12660.1"/>
    </source>
</evidence>
<name>A0ABX8S822_9ACTN</name>
<sequence length="146" mass="16022">MPETTDARPAIDGWWSTDDADDVHLIGGKCPQCATYVFPPREHTCPNPACESDTLELVPMSQRGTVWSYTENHYAPPPPFPAADPFRPYAIAAVQLAEEGLIVLGKVVEGTGVDQLRVGATMELTVERLYTDDAGTDRTVYAWRLA</sequence>
<feature type="domain" description="ChsH2 C-terminal OB-fold" evidence="1">
    <location>
        <begin position="58"/>
        <end position="126"/>
    </location>
</feature>
<dbReference type="RefSeq" id="WP_066470901.1">
    <property type="nucleotide sequence ID" value="NZ_CBCRUZ010000022.1"/>
</dbReference>
<dbReference type="InterPro" id="IPR012340">
    <property type="entry name" value="NA-bd_OB-fold"/>
</dbReference>